<dbReference type="EMBL" id="JACOQI010000023">
    <property type="protein sequence ID" value="MBC5771843.1"/>
    <property type="molecule type" value="Genomic_DNA"/>
</dbReference>
<accession>A0A923MKB3</accession>
<organism evidence="2 3">
    <name type="scientific">Dysosmobacter segnis</name>
    <dbReference type="NCBI Taxonomy" id="2763042"/>
    <lineage>
        <taxon>Bacteria</taxon>
        <taxon>Bacillati</taxon>
        <taxon>Bacillota</taxon>
        <taxon>Clostridia</taxon>
        <taxon>Eubacteriales</taxon>
        <taxon>Oscillospiraceae</taxon>
        <taxon>Dysosmobacter</taxon>
    </lineage>
</organism>
<evidence type="ECO:0000313" key="3">
    <source>
        <dbReference type="Proteomes" id="UP000620327"/>
    </source>
</evidence>
<comment type="caution">
    <text evidence="2">The sequence shown here is derived from an EMBL/GenBank/DDBJ whole genome shotgun (WGS) entry which is preliminary data.</text>
</comment>
<protein>
    <submittedName>
        <fullName evidence="2">LytTR family transcriptional regulator DNA-binding domain-containing protein</fullName>
    </submittedName>
</protein>
<feature type="domain" description="HTH LytTR-type" evidence="1">
    <location>
        <begin position="171"/>
        <end position="262"/>
    </location>
</feature>
<dbReference type="SUPFAM" id="SSF54427">
    <property type="entry name" value="NTF2-like"/>
    <property type="match status" value="1"/>
</dbReference>
<sequence length="268" mass="30881">MAKEKKQKQINLEEITALTKELFHAHYAGDLERWFDYLCPDSIYLGTGEPMLFGGSAIREHFKGFEGEAADVVSEEYYPVPLGETAAQVCGRIAVRSRQNQLGAVNYFTIGWRLIGGELKLVHQHNSYEYTQPDIEGERGILKMDMNTTRFVRNLLLEQPAGRRIAFPSGNQTVYVNPYTILYAKSRDKRTELVCVDRVVSCNYIYRELKERLPEVFYPLRRGYLVNTLYIVALRRFEAELISGISIPIPALTYTQVKRDLQELIEKK</sequence>
<reference evidence="2" key="1">
    <citation type="submission" date="2020-08" db="EMBL/GenBank/DDBJ databases">
        <title>Genome public.</title>
        <authorList>
            <person name="Liu C."/>
            <person name="Sun Q."/>
        </authorList>
    </citation>
    <scope>NUCLEOTIDE SEQUENCE</scope>
    <source>
        <strain evidence="2">BX15</strain>
    </source>
</reference>
<dbReference type="Pfam" id="PF04397">
    <property type="entry name" value="LytTR"/>
    <property type="match status" value="1"/>
</dbReference>
<gene>
    <name evidence="2" type="ORF">H8Z83_16220</name>
</gene>
<dbReference type="InterPro" id="IPR007492">
    <property type="entry name" value="LytTR_DNA-bd_dom"/>
</dbReference>
<proteinExistence type="predicted"/>
<dbReference type="GO" id="GO:0003677">
    <property type="term" value="F:DNA binding"/>
    <property type="evidence" value="ECO:0007669"/>
    <property type="project" value="UniProtKB-KW"/>
</dbReference>
<name>A0A923MKB3_9FIRM</name>
<evidence type="ECO:0000313" key="2">
    <source>
        <dbReference type="EMBL" id="MBC5771843.1"/>
    </source>
</evidence>
<dbReference type="SMART" id="SM00850">
    <property type="entry name" value="LytTR"/>
    <property type="match status" value="1"/>
</dbReference>
<keyword evidence="3" id="KW-1185">Reference proteome</keyword>
<evidence type="ECO:0000259" key="1">
    <source>
        <dbReference type="SMART" id="SM00850"/>
    </source>
</evidence>
<dbReference type="Gene3D" id="2.40.50.1020">
    <property type="entry name" value="LytTr DNA-binding domain"/>
    <property type="match status" value="1"/>
</dbReference>
<dbReference type="RefSeq" id="WP_187016033.1">
    <property type="nucleotide sequence ID" value="NZ_JACOQI010000023.1"/>
</dbReference>
<dbReference type="Proteomes" id="UP000620327">
    <property type="component" value="Unassembled WGS sequence"/>
</dbReference>
<dbReference type="AlphaFoldDB" id="A0A923MKB3"/>
<dbReference type="Gene3D" id="3.10.450.50">
    <property type="match status" value="1"/>
</dbReference>
<keyword evidence="2" id="KW-0238">DNA-binding</keyword>
<dbReference type="InterPro" id="IPR032710">
    <property type="entry name" value="NTF2-like_dom_sf"/>
</dbReference>